<reference evidence="1 2" key="1">
    <citation type="submission" date="2015-07" db="EMBL/GenBank/DDBJ databases">
        <title>Whole genome sequencing of Bosea vaviloviae isolated from cave pool.</title>
        <authorList>
            <person name="Tan N.E.H."/>
            <person name="Lee Y.P."/>
            <person name="Gan H.M."/>
            <person name="Barton H."/>
            <person name="Savka M.A."/>
        </authorList>
    </citation>
    <scope>NUCLEOTIDE SEQUENCE [LARGE SCALE GENOMIC DNA]</scope>
    <source>
        <strain evidence="1 2">SD260</strain>
    </source>
</reference>
<comment type="caution">
    <text evidence="1">The sequence shown here is derived from an EMBL/GenBank/DDBJ whole genome shotgun (WGS) entry which is preliminary data.</text>
</comment>
<evidence type="ECO:0000313" key="2">
    <source>
        <dbReference type="Proteomes" id="UP000037822"/>
    </source>
</evidence>
<dbReference type="PATRIC" id="fig|1526658.3.peg.1556"/>
<protein>
    <submittedName>
        <fullName evidence="1">Uncharacterized protein</fullName>
    </submittedName>
</protein>
<keyword evidence="2" id="KW-1185">Reference proteome</keyword>
<dbReference type="RefSeq" id="WP_054210957.1">
    <property type="nucleotide sequence ID" value="NZ_LGSZ01000053.1"/>
</dbReference>
<gene>
    <name evidence="1" type="ORF">AE618_20690</name>
</gene>
<dbReference type="AlphaFoldDB" id="A0A0N1F2E4"/>
<organism evidence="1 2">
    <name type="scientific">Bosea vaviloviae</name>
    <dbReference type="NCBI Taxonomy" id="1526658"/>
    <lineage>
        <taxon>Bacteria</taxon>
        <taxon>Pseudomonadati</taxon>
        <taxon>Pseudomonadota</taxon>
        <taxon>Alphaproteobacteria</taxon>
        <taxon>Hyphomicrobiales</taxon>
        <taxon>Boseaceae</taxon>
        <taxon>Bosea</taxon>
    </lineage>
</organism>
<accession>A0A0N1F2E4</accession>
<dbReference type="EMBL" id="LGSZ01000053">
    <property type="protein sequence ID" value="KPH78846.1"/>
    <property type="molecule type" value="Genomic_DNA"/>
</dbReference>
<proteinExistence type="predicted"/>
<name>A0A0N1F2E4_9HYPH</name>
<dbReference type="OrthoDB" id="8452157at2"/>
<dbReference type="Proteomes" id="UP000037822">
    <property type="component" value="Unassembled WGS sequence"/>
</dbReference>
<evidence type="ECO:0000313" key="1">
    <source>
        <dbReference type="EMBL" id="KPH78846.1"/>
    </source>
</evidence>
<sequence>MSGHIASLLLDRIRLSWPALQHVRPGLSQAWARQTWARQAWARLARVDLAAALIRFADAIETGFRYLWRALSGPRRLPVLLRLPGLRLTGGLVWRSVAAASGIGLTTALVTALSPGSEVTLASLTVQEAQPVRDVRHEPRASQRSRENWIPIIRPIPMFGLESPELDRASASLEARRSPDGSQREDVLAFSAFAEQKPHLLLRFSVEHGRSDLSQPFIIALVREAASRAMSVQRSGTPTAMQTRFGPVETADATLSDGEVSRACIAFRMDAGALPLSMSGWWCGAGKPADRQQLVCLIDRIDLLNAGDDRALRAAFARTELNRQPACAPPRLSASGRKLSWLDADAATPALRTKSIAAEHGKPKPRR</sequence>